<evidence type="ECO:0000313" key="3">
    <source>
        <dbReference type="Proteomes" id="UP000319160"/>
    </source>
</evidence>
<dbReference type="OrthoDB" id="5030973at2759"/>
<comment type="caution">
    <text evidence="2">The sequence shown here is derived from an EMBL/GenBank/DDBJ whole genome shotgun (WGS) entry which is preliminary data.</text>
</comment>
<dbReference type="STRING" id="2512241.A0A553HU50"/>
<reference evidence="3" key="1">
    <citation type="submission" date="2019-06" db="EMBL/GenBank/DDBJ databases">
        <title>Draft genome sequence of the griseofulvin-producing fungus Xylaria cubensis strain G536.</title>
        <authorList>
            <person name="Mead M.E."/>
            <person name="Raja H.A."/>
            <person name="Steenwyk J.L."/>
            <person name="Knowles S.L."/>
            <person name="Oberlies N.H."/>
            <person name="Rokas A."/>
        </authorList>
    </citation>
    <scope>NUCLEOTIDE SEQUENCE [LARGE SCALE GENOMIC DNA]</scope>
    <source>
        <strain evidence="3">G536</strain>
    </source>
</reference>
<dbReference type="EMBL" id="VFLP01000045">
    <property type="protein sequence ID" value="TRX91461.1"/>
    <property type="molecule type" value="Genomic_DNA"/>
</dbReference>
<sequence>MSDYNEDFEDNCDYDNDTYFDVVLYDVETSERSPGAALKGSCEARAADLGDEEHALKLIDEEIGDNSLTVQCDMTRVIHGAMDDGEVPATLIVFRFVFLPRSNKRRFKEVHITITLSAGHIIKITPYRNYHMLRSSKEQTLSHSVSPSLEAAFGPAKATMGYTWQRDENTELEDYAKVEGVMKQLGQNKIVGKKRTNTVIWTLRENASIKSGIPSFMQAAILLHRENKEEKFSADIKIGGQVDNHDLIRDTWRKVKMSGSRRKEEAAIFNPKNNQGDFKDINNLKNINIESYKQLITIRPWIDGANEPSGNKPPSTEAAENSIPDQSIVVSEVHSMAAHPTGKEQQEPDLQSLGTQLDQLSSGDVQTTIKTEVLPTSTSLSDGGGEQQSTVGGWKGPKLTTTDKFEPSHSFELGELQTELSLVRKEAKLVERLVSLVAEERRLISAIQMVKTPQTGSM</sequence>
<dbReference type="AlphaFoldDB" id="A0A553HU50"/>
<gene>
    <name evidence="2" type="ORF">FHL15_007685</name>
</gene>
<feature type="compositionally biased region" description="Polar residues" evidence="1">
    <location>
        <begin position="375"/>
        <end position="391"/>
    </location>
</feature>
<protein>
    <submittedName>
        <fullName evidence="2">Uncharacterized protein</fullName>
    </submittedName>
</protein>
<evidence type="ECO:0000256" key="1">
    <source>
        <dbReference type="SAM" id="MobiDB-lite"/>
    </source>
</evidence>
<feature type="region of interest" description="Disordered" evidence="1">
    <location>
        <begin position="375"/>
        <end position="398"/>
    </location>
</feature>
<organism evidence="2 3">
    <name type="scientific">Xylaria flabelliformis</name>
    <dbReference type="NCBI Taxonomy" id="2512241"/>
    <lineage>
        <taxon>Eukaryota</taxon>
        <taxon>Fungi</taxon>
        <taxon>Dikarya</taxon>
        <taxon>Ascomycota</taxon>
        <taxon>Pezizomycotina</taxon>
        <taxon>Sordariomycetes</taxon>
        <taxon>Xylariomycetidae</taxon>
        <taxon>Xylariales</taxon>
        <taxon>Xylariaceae</taxon>
        <taxon>Xylaria</taxon>
    </lineage>
</organism>
<proteinExistence type="predicted"/>
<evidence type="ECO:0000313" key="2">
    <source>
        <dbReference type="EMBL" id="TRX91461.1"/>
    </source>
</evidence>
<dbReference type="Proteomes" id="UP000319160">
    <property type="component" value="Unassembled WGS sequence"/>
</dbReference>
<accession>A0A553HU50</accession>
<name>A0A553HU50_9PEZI</name>
<keyword evidence="3" id="KW-1185">Reference proteome</keyword>